<protein>
    <recommendedName>
        <fullName evidence="4">G-protein coupled receptors family 1 profile domain-containing protein</fullName>
    </recommendedName>
</protein>
<dbReference type="PANTHER" id="PTHR46641">
    <property type="entry name" value="FMRFAMIDE RECEPTOR-RELATED"/>
    <property type="match status" value="1"/>
</dbReference>
<evidence type="ECO:0000256" key="1">
    <source>
        <dbReference type="SAM" id="Phobius"/>
    </source>
</evidence>
<comment type="caution">
    <text evidence="2">The sequence shown here is derived from an EMBL/GenBank/DDBJ whole genome shotgun (WGS) entry which is preliminary data.</text>
</comment>
<feature type="transmembrane region" description="Helical" evidence="1">
    <location>
        <begin position="67"/>
        <end position="86"/>
    </location>
</feature>
<dbReference type="Pfam" id="PF10324">
    <property type="entry name" value="7TM_GPCR_Srw"/>
    <property type="match status" value="1"/>
</dbReference>
<dbReference type="SUPFAM" id="SSF81321">
    <property type="entry name" value="Family A G protein-coupled receptor-like"/>
    <property type="match status" value="1"/>
</dbReference>
<dbReference type="InterPro" id="IPR019427">
    <property type="entry name" value="7TM_GPCR_serpentine_rcpt_Srw"/>
</dbReference>
<reference evidence="2" key="2">
    <citation type="submission" date="2020-11" db="EMBL/GenBank/DDBJ databases">
        <authorList>
            <person name="McCartney M.A."/>
            <person name="Auch B."/>
            <person name="Kono T."/>
            <person name="Mallez S."/>
            <person name="Becker A."/>
            <person name="Gohl D.M."/>
            <person name="Silverstein K.A.T."/>
            <person name="Koren S."/>
            <person name="Bechman K.B."/>
            <person name="Herman A."/>
            <person name="Abrahante J.E."/>
            <person name="Garbe J."/>
        </authorList>
    </citation>
    <scope>NUCLEOTIDE SEQUENCE</scope>
    <source>
        <strain evidence="2">Duluth1</strain>
        <tissue evidence="2">Whole animal</tissue>
    </source>
</reference>
<gene>
    <name evidence="2" type="ORF">DPMN_180930</name>
</gene>
<proteinExistence type="predicted"/>
<keyword evidence="1" id="KW-1133">Transmembrane helix</keyword>
<keyword evidence="1" id="KW-0472">Membrane</keyword>
<dbReference type="Proteomes" id="UP000828390">
    <property type="component" value="Unassembled WGS sequence"/>
</dbReference>
<dbReference type="GO" id="GO:0008528">
    <property type="term" value="F:G protein-coupled peptide receptor activity"/>
    <property type="evidence" value="ECO:0007669"/>
    <property type="project" value="InterPro"/>
</dbReference>
<evidence type="ECO:0008006" key="4">
    <source>
        <dbReference type="Google" id="ProtNLM"/>
    </source>
</evidence>
<sequence length="125" mass="14207">MSSLHDPNLHGNTSSNSYHQYETFYLRARFITGLVFYPIICVFGITGHIMSIIVMSQRQMRSSTNTFLFALSISDLIKLIFDFLYFPVTLLFQIDIPAAQKAHGMLYPYAHYVSNASPCISAWGL</sequence>
<evidence type="ECO:0000313" key="3">
    <source>
        <dbReference type="Proteomes" id="UP000828390"/>
    </source>
</evidence>
<organism evidence="2 3">
    <name type="scientific">Dreissena polymorpha</name>
    <name type="common">Zebra mussel</name>
    <name type="synonym">Mytilus polymorpha</name>
    <dbReference type="NCBI Taxonomy" id="45954"/>
    <lineage>
        <taxon>Eukaryota</taxon>
        <taxon>Metazoa</taxon>
        <taxon>Spiralia</taxon>
        <taxon>Lophotrochozoa</taxon>
        <taxon>Mollusca</taxon>
        <taxon>Bivalvia</taxon>
        <taxon>Autobranchia</taxon>
        <taxon>Heteroconchia</taxon>
        <taxon>Euheterodonta</taxon>
        <taxon>Imparidentia</taxon>
        <taxon>Neoheterodontei</taxon>
        <taxon>Myida</taxon>
        <taxon>Dreissenoidea</taxon>
        <taxon>Dreissenidae</taxon>
        <taxon>Dreissena</taxon>
    </lineage>
</organism>
<dbReference type="PANTHER" id="PTHR46641:SF2">
    <property type="entry name" value="FMRFAMIDE RECEPTOR"/>
    <property type="match status" value="1"/>
</dbReference>
<keyword evidence="3" id="KW-1185">Reference proteome</keyword>
<reference evidence="2" key="1">
    <citation type="journal article" date="2019" name="bioRxiv">
        <title>The Genome of the Zebra Mussel, Dreissena polymorpha: A Resource for Invasive Species Research.</title>
        <authorList>
            <person name="McCartney M.A."/>
            <person name="Auch B."/>
            <person name="Kono T."/>
            <person name="Mallez S."/>
            <person name="Zhang Y."/>
            <person name="Obille A."/>
            <person name="Becker A."/>
            <person name="Abrahante J.E."/>
            <person name="Garbe J."/>
            <person name="Badalamenti J.P."/>
            <person name="Herman A."/>
            <person name="Mangelson H."/>
            <person name="Liachko I."/>
            <person name="Sullivan S."/>
            <person name="Sone E.D."/>
            <person name="Koren S."/>
            <person name="Silverstein K.A.T."/>
            <person name="Beckman K.B."/>
            <person name="Gohl D.M."/>
        </authorList>
    </citation>
    <scope>NUCLEOTIDE SEQUENCE</scope>
    <source>
        <strain evidence="2">Duluth1</strain>
        <tissue evidence="2">Whole animal</tissue>
    </source>
</reference>
<evidence type="ECO:0000313" key="2">
    <source>
        <dbReference type="EMBL" id="KAH3746522.1"/>
    </source>
</evidence>
<dbReference type="EMBL" id="JAIWYP010000010">
    <property type="protein sequence ID" value="KAH3746522.1"/>
    <property type="molecule type" value="Genomic_DNA"/>
</dbReference>
<feature type="transmembrane region" description="Helical" evidence="1">
    <location>
        <begin position="34"/>
        <end position="55"/>
    </location>
</feature>
<keyword evidence="1" id="KW-0812">Transmembrane</keyword>
<name>A0A9D4DBD4_DREPO</name>
<accession>A0A9D4DBD4</accession>
<dbReference type="Gene3D" id="1.20.1070.10">
    <property type="entry name" value="Rhodopsin 7-helix transmembrane proteins"/>
    <property type="match status" value="1"/>
</dbReference>
<dbReference type="AlphaFoldDB" id="A0A9D4DBD4"/>
<dbReference type="InterPro" id="IPR052954">
    <property type="entry name" value="GPCR-Ligand_Int"/>
</dbReference>